<sequence>MVAPVQTAGVGRTLRHMGKALRSTGIAVHIEHHRIKAGLLGGGERIVEDHGPPDIGIHHAGAVEAPEQQNEDRRDGQHDHPHPAQQRPLHERGFSEERDQSSERHERAS</sequence>
<dbReference type="EMBL" id="RRUE01000001">
    <property type="protein sequence ID" value="RRN44852.1"/>
    <property type="molecule type" value="Genomic_DNA"/>
</dbReference>
<organism evidence="2 3">
    <name type="scientific">Lautropia dentalis</name>
    <dbReference type="NCBI Taxonomy" id="2490857"/>
    <lineage>
        <taxon>Bacteria</taxon>
        <taxon>Pseudomonadati</taxon>
        <taxon>Pseudomonadota</taxon>
        <taxon>Betaproteobacteria</taxon>
        <taxon>Burkholderiales</taxon>
        <taxon>Burkholderiaceae</taxon>
        <taxon>Lautropia</taxon>
    </lineage>
</organism>
<dbReference type="AlphaFoldDB" id="A0A3R8LNN8"/>
<name>A0A3R8LNN8_9BURK</name>
<protein>
    <submittedName>
        <fullName evidence="2">Uncharacterized protein</fullName>
    </submittedName>
</protein>
<feature type="region of interest" description="Disordered" evidence="1">
    <location>
        <begin position="42"/>
        <end position="109"/>
    </location>
</feature>
<feature type="compositionally biased region" description="Basic and acidic residues" evidence="1">
    <location>
        <begin position="70"/>
        <end position="109"/>
    </location>
</feature>
<dbReference type="Proteomes" id="UP000270261">
    <property type="component" value="Unassembled WGS sequence"/>
</dbReference>
<evidence type="ECO:0000313" key="2">
    <source>
        <dbReference type="EMBL" id="RRN44852.1"/>
    </source>
</evidence>
<gene>
    <name evidence="2" type="ORF">EHV23_00755</name>
</gene>
<evidence type="ECO:0000256" key="1">
    <source>
        <dbReference type="SAM" id="MobiDB-lite"/>
    </source>
</evidence>
<dbReference type="RefSeq" id="WP_125094284.1">
    <property type="nucleotide sequence ID" value="NZ_RRUE01000001.1"/>
</dbReference>
<evidence type="ECO:0000313" key="3">
    <source>
        <dbReference type="Proteomes" id="UP000270261"/>
    </source>
</evidence>
<keyword evidence="3" id="KW-1185">Reference proteome</keyword>
<accession>A0A3R8LNN8</accession>
<reference evidence="2 3" key="1">
    <citation type="submission" date="2018-11" db="EMBL/GenBank/DDBJ databases">
        <title>Genome sequencing of Lautropia sp. KCOM 2505 (= ChDC F240).</title>
        <authorList>
            <person name="Kook J.-K."/>
            <person name="Park S.-N."/>
            <person name="Lim Y.K."/>
        </authorList>
    </citation>
    <scope>NUCLEOTIDE SEQUENCE [LARGE SCALE GENOMIC DNA]</scope>
    <source>
        <strain evidence="2 3">KCOM 2505</strain>
    </source>
</reference>
<proteinExistence type="predicted"/>
<comment type="caution">
    <text evidence="2">The sequence shown here is derived from an EMBL/GenBank/DDBJ whole genome shotgun (WGS) entry which is preliminary data.</text>
</comment>